<organism evidence="4">
    <name type="scientific">Sesamum latifolium</name>
    <dbReference type="NCBI Taxonomy" id="2727402"/>
    <lineage>
        <taxon>Eukaryota</taxon>
        <taxon>Viridiplantae</taxon>
        <taxon>Streptophyta</taxon>
        <taxon>Embryophyta</taxon>
        <taxon>Tracheophyta</taxon>
        <taxon>Spermatophyta</taxon>
        <taxon>Magnoliopsida</taxon>
        <taxon>eudicotyledons</taxon>
        <taxon>Gunneridae</taxon>
        <taxon>Pentapetalae</taxon>
        <taxon>asterids</taxon>
        <taxon>lamiids</taxon>
        <taxon>Lamiales</taxon>
        <taxon>Pedaliaceae</taxon>
        <taxon>Sesamum</taxon>
    </lineage>
</organism>
<feature type="domain" description="Endonuclease/exonuclease/phosphatase" evidence="2">
    <location>
        <begin position="33"/>
        <end position="238"/>
    </location>
</feature>
<dbReference type="EMBL" id="JACGWN010000014">
    <property type="protein sequence ID" value="KAL0405661.1"/>
    <property type="molecule type" value="Genomic_DNA"/>
</dbReference>
<dbReference type="Pfam" id="PF13966">
    <property type="entry name" value="zf-RVT"/>
    <property type="match status" value="1"/>
</dbReference>
<reference evidence="4" key="2">
    <citation type="journal article" date="2024" name="Plant">
        <title>Genomic evolution and insights into agronomic trait innovations of Sesamum species.</title>
        <authorList>
            <person name="Miao H."/>
            <person name="Wang L."/>
            <person name="Qu L."/>
            <person name="Liu H."/>
            <person name="Sun Y."/>
            <person name="Le M."/>
            <person name="Wang Q."/>
            <person name="Wei S."/>
            <person name="Zheng Y."/>
            <person name="Lin W."/>
            <person name="Duan Y."/>
            <person name="Cao H."/>
            <person name="Xiong S."/>
            <person name="Wang X."/>
            <person name="Wei L."/>
            <person name="Li C."/>
            <person name="Ma Q."/>
            <person name="Ju M."/>
            <person name="Zhao R."/>
            <person name="Li G."/>
            <person name="Mu C."/>
            <person name="Tian Q."/>
            <person name="Mei H."/>
            <person name="Zhang T."/>
            <person name="Gao T."/>
            <person name="Zhang H."/>
        </authorList>
    </citation>
    <scope>NUCLEOTIDE SEQUENCE</scope>
    <source>
        <strain evidence="4">KEN1</strain>
    </source>
</reference>
<evidence type="ECO:0000259" key="2">
    <source>
        <dbReference type="Pfam" id="PF03372"/>
    </source>
</evidence>
<dbReference type="SUPFAM" id="SSF56219">
    <property type="entry name" value="DNase I-like"/>
    <property type="match status" value="1"/>
</dbReference>
<dbReference type="Pfam" id="PF00078">
    <property type="entry name" value="RVT_1"/>
    <property type="match status" value="1"/>
</dbReference>
<dbReference type="InterPro" id="IPR005135">
    <property type="entry name" value="Endo/exonuclease/phosphatase"/>
</dbReference>
<feature type="domain" description="Reverse transcriptase zinc-binding" evidence="3">
    <location>
        <begin position="813"/>
        <end position="902"/>
    </location>
</feature>
<accession>A0AAW2TQ12</accession>
<evidence type="ECO:0000313" key="4">
    <source>
        <dbReference type="EMBL" id="KAL0405661.1"/>
    </source>
</evidence>
<evidence type="ECO:0000259" key="3">
    <source>
        <dbReference type="Pfam" id="PF13966"/>
    </source>
</evidence>
<dbReference type="PANTHER" id="PTHR33116">
    <property type="entry name" value="REVERSE TRANSCRIPTASE ZINC-BINDING DOMAIN-CONTAINING PROTEIN-RELATED-RELATED"/>
    <property type="match status" value="1"/>
</dbReference>
<reference evidence="4" key="1">
    <citation type="submission" date="2020-06" db="EMBL/GenBank/DDBJ databases">
        <authorList>
            <person name="Li T."/>
            <person name="Hu X."/>
            <person name="Zhang T."/>
            <person name="Song X."/>
            <person name="Zhang H."/>
            <person name="Dai N."/>
            <person name="Sheng W."/>
            <person name="Hou X."/>
            <person name="Wei L."/>
        </authorList>
    </citation>
    <scope>NUCLEOTIDE SEQUENCE</scope>
    <source>
        <strain evidence="4">KEN1</strain>
        <tissue evidence="4">Leaf</tissue>
    </source>
</reference>
<comment type="caution">
    <text evidence="4">The sequence shown here is derived from an EMBL/GenBank/DDBJ whole genome shotgun (WGS) entry which is preliminary data.</text>
</comment>
<gene>
    <name evidence="4" type="ORF">Slati_3880000</name>
</gene>
<dbReference type="AlphaFoldDB" id="A0AAW2TQ12"/>
<evidence type="ECO:0000259" key="1">
    <source>
        <dbReference type="Pfam" id="PF00078"/>
    </source>
</evidence>
<proteinExistence type="predicted"/>
<protein>
    <submittedName>
        <fullName evidence="4">Mitochondrial protein</fullName>
    </submittedName>
</protein>
<dbReference type="InterPro" id="IPR000477">
    <property type="entry name" value="RT_dom"/>
</dbReference>
<dbReference type="Pfam" id="PF03372">
    <property type="entry name" value="Exo_endo_phos"/>
    <property type="match status" value="1"/>
</dbReference>
<dbReference type="InterPro" id="IPR036691">
    <property type="entry name" value="Endo/exonu/phosph_ase_sf"/>
</dbReference>
<feature type="domain" description="Reverse transcriptase" evidence="1">
    <location>
        <begin position="410"/>
        <end position="500"/>
    </location>
</feature>
<name>A0AAW2TQ12_9LAMI</name>
<dbReference type="Gene3D" id="3.60.10.10">
    <property type="entry name" value="Endonuclease/exonuclease/phosphatase"/>
    <property type="match status" value="1"/>
</dbReference>
<sequence length="984" mass="112767">MYLWRRLWRSPANRHENLNLKLSGTGAPWTVRSLMELIKVHSPGLVFLSETKCKSRRVEQLKEYLNYNGIGVDSCGKGGGLLLLWRKDIDVWIQSFSAHHIDTTVKINEFPDTWRFTGFYGHPDASKWKTTWNLLRQLRQLSSRPWLCVGDFNEILHHYEKEEGNLRAKWQIDDFRQCLTDCELNDLGYKGYHFTWWNRREEPNTVQARLDRAVCSDTWADSFPAVQVYQEHNSASDHGVLWVDLQPTVETTPRRNKRLFRFEAAWTKVEECDDIITQSWTTKIRGNGSEMLLHKIKECQINLLRWNRESFGNIVHQISERRQKKEIKRLRDEQGSIVVGENQIRSIITDYFSRVFQTSTPNANAIKSVLDVVEPRVSIAMNDSLLQPYTSDEVSNALKQMHPYKSPGPDGHVALKLDVSKAYDRVEWPFLESVLSKIGFHQKVVSLIMLCVTSVTYSFLLNGTQFGYLKPGRGLRQGDPLSPYLYLFCAEAFSGLIRQAENTGQLQGVAAASGLRISVQKSAMVVSKNVARDWQEELASILGVQLVQKHDKYLGLPTIVGKSKREVFSSLKERIWQKLNNWASKKLSQAGRAILIKTVTQAIPTYVMGCFSVPESLLTELEGLMAKFFWHGELDNKIHWLSWSKLCRSRTEGGLGFRRLKEFNTALLAKQAWRIATRDDTLLHQIFKQRYFPGSNFFAATTGSKPSYTWRSLLRSRDLLTAGTRWRIGDGQTARIVGEPWLPRPHTFQLIMKPRTLHCGMKVATLMDAEQRWNENLIREEFRPTDAECILSIPLREGTRDEIVWHYEKKGTFSVRSAYELTKALTNASCSVSATDWKFLWKARVPPKIKMFAWRGGMNALPTLENLKRRGLELDITCSCCGVEPENLSLVLFQCTFSRLVWAISNIPWSVLEGQSDKGGAWLQEIHGQLDSGDFALFLCICWGLWMQGNKRLFEGSSGNADEVINLAHRQLLGLKSALTFDPG</sequence>
<dbReference type="PANTHER" id="PTHR33116:SF86">
    <property type="entry name" value="REVERSE TRANSCRIPTASE DOMAIN-CONTAINING PROTEIN"/>
    <property type="match status" value="1"/>
</dbReference>
<dbReference type="GO" id="GO:0003824">
    <property type="term" value="F:catalytic activity"/>
    <property type="evidence" value="ECO:0007669"/>
    <property type="project" value="InterPro"/>
</dbReference>
<dbReference type="InterPro" id="IPR026960">
    <property type="entry name" value="RVT-Znf"/>
</dbReference>